<evidence type="ECO:0000256" key="6">
    <source>
        <dbReference type="SAM" id="MobiDB-lite"/>
    </source>
</evidence>
<evidence type="ECO:0000259" key="7">
    <source>
        <dbReference type="PROSITE" id="PS50804"/>
    </source>
</evidence>
<feature type="region of interest" description="Disordered" evidence="6">
    <location>
        <begin position="306"/>
        <end position="342"/>
    </location>
</feature>
<evidence type="ECO:0000313" key="10">
    <source>
        <dbReference type="Proteomes" id="UP000314981"/>
    </source>
</evidence>
<dbReference type="PANTHER" id="PTHR45935:SF24">
    <property type="entry name" value="SCAN BOX DOMAIN-CONTAINING PROTEIN"/>
    <property type="match status" value="1"/>
</dbReference>
<dbReference type="GO" id="GO:0003677">
    <property type="term" value="F:DNA binding"/>
    <property type="evidence" value="ECO:0007669"/>
    <property type="project" value="UniProtKB-KW"/>
</dbReference>
<keyword evidence="4 5" id="KW-0539">Nucleus</keyword>
<keyword evidence="1" id="KW-0805">Transcription regulation</keyword>
<keyword evidence="3" id="KW-0804">Transcription</keyword>
<reference evidence="9" key="2">
    <citation type="submission" date="2025-08" db="UniProtKB">
        <authorList>
            <consortium name="Ensembl"/>
        </authorList>
    </citation>
    <scope>IDENTIFICATION</scope>
</reference>
<dbReference type="Gene3D" id="6.10.140.140">
    <property type="match status" value="1"/>
</dbReference>
<dbReference type="InterPro" id="IPR038269">
    <property type="entry name" value="SCAN_sf"/>
</dbReference>
<dbReference type="AlphaFoldDB" id="A0A4W2E3X8"/>
<keyword evidence="2" id="KW-0238">DNA-binding</keyword>
<dbReference type="InterPro" id="IPR036051">
    <property type="entry name" value="KRAB_dom_sf"/>
</dbReference>
<dbReference type="SMART" id="SM00431">
    <property type="entry name" value="SCAN"/>
    <property type="match status" value="1"/>
</dbReference>
<dbReference type="InterPro" id="IPR001909">
    <property type="entry name" value="KRAB"/>
</dbReference>
<evidence type="ECO:0000256" key="1">
    <source>
        <dbReference type="ARBA" id="ARBA00023015"/>
    </source>
</evidence>
<feature type="domain" description="SCAN box" evidence="7">
    <location>
        <begin position="47"/>
        <end position="128"/>
    </location>
</feature>
<dbReference type="SUPFAM" id="SSF47353">
    <property type="entry name" value="Retrovirus capsid dimerization domain-like"/>
    <property type="match status" value="1"/>
</dbReference>
<dbReference type="Gene3D" id="1.10.4020.10">
    <property type="entry name" value="DNA breaking-rejoining enzymes"/>
    <property type="match status" value="1"/>
</dbReference>
<organism evidence="9 10">
    <name type="scientific">Bos indicus x Bos taurus</name>
    <name type="common">Hybrid cattle</name>
    <dbReference type="NCBI Taxonomy" id="30522"/>
    <lineage>
        <taxon>Eukaryota</taxon>
        <taxon>Metazoa</taxon>
        <taxon>Chordata</taxon>
        <taxon>Craniata</taxon>
        <taxon>Vertebrata</taxon>
        <taxon>Euteleostomi</taxon>
        <taxon>Mammalia</taxon>
        <taxon>Eutheria</taxon>
        <taxon>Laurasiatheria</taxon>
        <taxon>Artiodactyla</taxon>
        <taxon>Ruminantia</taxon>
        <taxon>Pecora</taxon>
        <taxon>Bovidae</taxon>
        <taxon>Bovinae</taxon>
        <taxon>Bos</taxon>
    </lineage>
</organism>
<sequence length="342" mass="38038">MSPVKAPACLYPHVEVLQGTKRSVKESSNKSKKSSPQMGSLHPESARQHFRSFCYHDTPGPYEAVSHLQELCSQWLRPEIHSKEQILELLVLEQFLDVLPSHIQNWVQKYHPQNVKEAVALVDRFHRECGGISNEVTTHQLGNDTALLGGTAVAPGFKWKPAEPQPVGVFQEACSNIYQVLQDPGLEYSQRKPASVPAEESPTFSEEKSTPSCKLASKLTLPMSQSPLTFEDVALYFSKEEWKIMTPDEKTLYLDVMQELYEDVASVGLKLTNDPENDPPVSLPTLEIQPSGCEVLGKATMKDAETTVGKENHGDTCRVRKRPRSPEAPALASHFVAGDKLH</sequence>
<keyword evidence="10" id="KW-1185">Reference proteome</keyword>
<dbReference type="Pfam" id="PF01352">
    <property type="entry name" value="KRAB"/>
    <property type="match status" value="1"/>
</dbReference>
<dbReference type="Proteomes" id="UP000314981">
    <property type="component" value="Unassembled WGS sequence"/>
</dbReference>
<dbReference type="Pfam" id="PF02023">
    <property type="entry name" value="SCAN"/>
    <property type="match status" value="1"/>
</dbReference>
<dbReference type="SUPFAM" id="SSF109640">
    <property type="entry name" value="KRAB domain (Kruppel-associated box)"/>
    <property type="match status" value="1"/>
</dbReference>
<dbReference type="Ensembl" id="ENSBIXT00000053704.1">
    <property type="protein sequence ID" value="ENSBIXP00000026349.1"/>
    <property type="gene ID" value="ENSBIXG00000030192.1"/>
</dbReference>
<evidence type="ECO:0000256" key="2">
    <source>
        <dbReference type="ARBA" id="ARBA00023125"/>
    </source>
</evidence>
<proteinExistence type="predicted"/>
<feature type="region of interest" description="Disordered" evidence="6">
    <location>
        <begin position="21"/>
        <end position="42"/>
    </location>
</feature>
<dbReference type="SMART" id="SM00349">
    <property type="entry name" value="KRAB"/>
    <property type="match status" value="1"/>
</dbReference>
<evidence type="ECO:0000313" key="9">
    <source>
        <dbReference type="Ensembl" id="ENSBIXP00000026349.1"/>
    </source>
</evidence>
<dbReference type="GO" id="GO:0005634">
    <property type="term" value="C:nucleus"/>
    <property type="evidence" value="ECO:0007669"/>
    <property type="project" value="UniProtKB-SubCell"/>
</dbReference>
<reference evidence="10" key="1">
    <citation type="submission" date="2018-11" db="EMBL/GenBank/DDBJ databases">
        <title>Haplotype-resolved cattle genomes.</title>
        <authorList>
            <person name="Low W.Y."/>
            <person name="Tearle R."/>
            <person name="Bickhart D.M."/>
            <person name="Rosen B.D."/>
            <person name="Koren S."/>
            <person name="Rhie A."/>
            <person name="Hiendleder S."/>
            <person name="Phillippy A.M."/>
            <person name="Smith T.P.L."/>
            <person name="Williams J.L."/>
        </authorList>
    </citation>
    <scope>NUCLEOTIDE SEQUENCE [LARGE SCALE GENOMIC DNA]</scope>
</reference>
<feature type="domain" description="KRAB" evidence="8">
    <location>
        <begin position="228"/>
        <end position="309"/>
    </location>
</feature>
<dbReference type="OMA" id="WSTHKET"/>
<dbReference type="STRING" id="30522.A0A4W2E3X8"/>
<evidence type="ECO:0008006" key="11">
    <source>
        <dbReference type="Google" id="ProtNLM"/>
    </source>
</evidence>
<protein>
    <recommendedName>
        <fullName evidence="11">Zinc finger protein 75D</fullName>
    </recommendedName>
</protein>
<dbReference type="CDD" id="cd07765">
    <property type="entry name" value="KRAB_A-box"/>
    <property type="match status" value="1"/>
</dbReference>
<reference evidence="9" key="3">
    <citation type="submission" date="2025-09" db="UniProtKB">
        <authorList>
            <consortium name="Ensembl"/>
        </authorList>
    </citation>
    <scope>IDENTIFICATION</scope>
</reference>
<evidence type="ECO:0000259" key="8">
    <source>
        <dbReference type="PROSITE" id="PS50805"/>
    </source>
</evidence>
<name>A0A4W2E3X8_BOBOX</name>
<feature type="compositionally biased region" description="Basic and acidic residues" evidence="6">
    <location>
        <begin position="306"/>
        <end position="318"/>
    </location>
</feature>
<evidence type="ECO:0000256" key="4">
    <source>
        <dbReference type="ARBA" id="ARBA00023242"/>
    </source>
</evidence>
<dbReference type="GO" id="GO:0006355">
    <property type="term" value="P:regulation of DNA-templated transcription"/>
    <property type="evidence" value="ECO:0007669"/>
    <property type="project" value="InterPro"/>
</dbReference>
<dbReference type="InterPro" id="IPR050916">
    <property type="entry name" value="SCAN-C2H2_zinc_finger"/>
</dbReference>
<dbReference type="PANTHER" id="PTHR45935">
    <property type="entry name" value="PROTEIN ZBED8-RELATED"/>
    <property type="match status" value="1"/>
</dbReference>
<accession>A0A4W2E3X8</accession>
<dbReference type="PROSITE" id="PS50804">
    <property type="entry name" value="SCAN_BOX"/>
    <property type="match status" value="1"/>
</dbReference>
<evidence type="ECO:0000256" key="3">
    <source>
        <dbReference type="ARBA" id="ARBA00023163"/>
    </source>
</evidence>
<comment type="subcellular location">
    <subcellularLocation>
        <location evidence="5">Nucleus</location>
    </subcellularLocation>
</comment>
<dbReference type="InterPro" id="IPR003309">
    <property type="entry name" value="SCAN_dom"/>
</dbReference>
<dbReference type="PROSITE" id="PS50805">
    <property type="entry name" value="KRAB"/>
    <property type="match status" value="1"/>
</dbReference>
<feature type="region of interest" description="Disordered" evidence="6">
    <location>
        <begin position="189"/>
        <end position="209"/>
    </location>
</feature>
<dbReference type="CDD" id="cd07936">
    <property type="entry name" value="SCAN"/>
    <property type="match status" value="1"/>
</dbReference>
<dbReference type="FunFam" id="1.10.4020.10:FF:000001">
    <property type="entry name" value="zinc finger protein 263 isoform X1"/>
    <property type="match status" value="1"/>
</dbReference>
<evidence type="ECO:0000256" key="5">
    <source>
        <dbReference type="PROSITE-ProRule" id="PRU00187"/>
    </source>
</evidence>